<dbReference type="Proteomes" id="UP000704176">
    <property type="component" value="Unassembled WGS sequence"/>
</dbReference>
<sequence>MRVTLLTTVAAAVLSLSVAAVAQTGGSTGGTSGGSSGGMSSGASGGTSGGASGSMSGSGGGTTVRPPSTTGATSPSPSGTSGTMGQAPSGSSTGTTSGNAATRAPSGSANPGAASTQHNTAPNTTGSTSTNVSVTTEQRTEIGHAFQSVRVEPLNNVDFTVSVGSVVPASVTTLHTCPSDVVRILHGLPECRYVVVKDQIVIVEPKTRKIVTVIERQG</sequence>
<dbReference type="InterPro" id="IPR009642">
    <property type="entry name" value="DUF1236"/>
</dbReference>
<gene>
    <name evidence="3" type="ORF">K9B37_12620</name>
</gene>
<keyword evidence="4" id="KW-1185">Reference proteome</keyword>
<comment type="caution">
    <text evidence="3">The sequence shown here is derived from an EMBL/GenBank/DDBJ whole genome shotgun (WGS) entry which is preliminary data.</text>
</comment>
<reference evidence="3 4" key="1">
    <citation type="submission" date="2021-09" db="EMBL/GenBank/DDBJ databases">
        <title>The complete genome sequence of a new microorganism.</title>
        <authorList>
            <person name="Zi Z."/>
        </authorList>
    </citation>
    <scope>NUCLEOTIDE SEQUENCE [LARGE SCALE GENOMIC DNA]</scope>
    <source>
        <strain evidence="3 4">WGZ8</strain>
    </source>
</reference>
<feature type="signal peptide" evidence="2">
    <location>
        <begin position="1"/>
        <end position="22"/>
    </location>
</feature>
<proteinExistence type="predicted"/>
<organism evidence="3 4">
    <name type="scientific">Microvirga puerhi</name>
    <dbReference type="NCBI Taxonomy" id="2876078"/>
    <lineage>
        <taxon>Bacteria</taxon>
        <taxon>Pseudomonadati</taxon>
        <taxon>Pseudomonadota</taxon>
        <taxon>Alphaproteobacteria</taxon>
        <taxon>Hyphomicrobiales</taxon>
        <taxon>Methylobacteriaceae</taxon>
        <taxon>Microvirga</taxon>
    </lineage>
</organism>
<dbReference type="RefSeq" id="WP_224313431.1">
    <property type="nucleotide sequence ID" value="NZ_JAIRBM010000008.1"/>
</dbReference>
<evidence type="ECO:0000256" key="1">
    <source>
        <dbReference type="SAM" id="MobiDB-lite"/>
    </source>
</evidence>
<accession>A0ABS7VNM6</accession>
<keyword evidence="2" id="KW-0732">Signal</keyword>
<feature type="chain" id="PRO_5045797486" evidence="2">
    <location>
        <begin position="23"/>
        <end position="218"/>
    </location>
</feature>
<dbReference type="Pfam" id="PF06823">
    <property type="entry name" value="DUF1236"/>
    <property type="match status" value="1"/>
</dbReference>
<feature type="compositionally biased region" description="Low complexity" evidence="1">
    <location>
        <begin position="66"/>
        <end position="115"/>
    </location>
</feature>
<name>A0ABS7VNM6_9HYPH</name>
<evidence type="ECO:0000313" key="4">
    <source>
        <dbReference type="Proteomes" id="UP000704176"/>
    </source>
</evidence>
<evidence type="ECO:0000313" key="3">
    <source>
        <dbReference type="EMBL" id="MBZ6077120.1"/>
    </source>
</evidence>
<feature type="compositionally biased region" description="Low complexity" evidence="1">
    <location>
        <begin position="123"/>
        <end position="134"/>
    </location>
</feature>
<feature type="region of interest" description="Disordered" evidence="1">
    <location>
        <begin position="25"/>
        <end position="134"/>
    </location>
</feature>
<dbReference type="EMBL" id="JAIRBM010000008">
    <property type="protein sequence ID" value="MBZ6077120.1"/>
    <property type="molecule type" value="Genomic_DNA"/>
</dbReference>
<protein>
    <submittedName>
        <fullName evidence="3">DUF1236 domain-containing protein</fullName>
    </submittedName>
</protein>
<feature type="compositionally biased region" description="Gly residues" evidence="1">
    <location>
        <begin position="26"/>
        <end position="62"/>
    </location>
</feature>
<evidence type="ECO:0000256" key="2">
    <source>
        <dbReference type="SAM" id="SignalP"/>
    </source>
</evidence>